<evidence type="ECO:0000313" key="2">
    <source>
        <dbReference type="WBParaSite" id="TMUE_2000007761.1"/>
    </source>
</evidence>
<sequence length="91" mass="9916">MRCVAEEWVLKNPVPVGDPGLTVEFGESMFARHKYNRGRVLLQAWVVGGLCCETGRCFLARVAEGHDGLRAVHAGGAVSENRDIVPRVNSP</sequence>
<proteinExistence type="predicted"/>
<dbReference type="Proteomes" id="UP000046395">
    <property type="component" value="Unassembled WGS sequence"/>
</dbReference>
<name>A0A5S6QK91_TRIMR</name>
<organism evidence="1 2">
    <name type="scientific">Trichuris muris</name>
    <name type="common">Mouse whipworm</name>
    <dbReference type="NCBI Taxonomy" id="70415"/>
    <lineage>
        <taxon>Eukaryota</taxon>
        <taxon>Metazoa</taxon>
        <taxon>Ecdysozoa</taxon>
        <taxon>Nematoda</taxon>
        <taxon>Enoplea</taxon>
        <taxon>Dorylaimia</taxon>
        <taxon>Trichinellida</taxon>
        <taxon>Trichuridae</taxon>
        <taxon>Trichuris</taxon>
    </lineage>
</organism>
<dbReference type="WBParaSite" id="TMUE_2000007761.1">
    <property type="protein sequence ID" value="TMUE_2000007761.1"/>
    <property type="gene ID" value="WBGene00290293"/>
</dbReference>
<accession>A0A5S6QK91</accession>
<keyword evidence="1" id="KW-1185">Reference proteome</keyword>
<reference evidence="2" key="1">
    <citation type="submission" date="2019-12" db="UniProtKB">
        <authorList>
            <consortium name="WormBaseParasite"/>
        </authorList>
    </citation>
    <scope>IDENTIFICATION</scope>
</reference>
<dbReference type="AlphaFoldDB" id="A0A5S6QK91"/>
<protein>
    <submittedName>
        <fullName evidence="2">Uncharacterized protein</fullName>
    </submittedName>
</protein>
<evidence type="ECO:0000313" key="1">
    <source>
        <dbReference type="Proteomes" id="UP000046395"/>
    </source>
</evidence>